<accession>A0ABX1ZF02</accession>
<keyword evidence="2" id="KW-1185">Reference proteome</keyword>
<reference evidence="1 2" key="1">
    <citation type="submission" date="2019-10" db="EMBL/GenBank/DDBJ databases">
        <title>Description of Paenibacillus choica sp. nov.</title>
        <authorList>
            <person name="Carlier A."/>
            <person name="Qi S."/>
        </authorList>
    </citation>
    <scope>NUCLEOTIDE SEQUENCE [LARGE SCALE GENOMIC DNA]</scope>
    <source>
        <strain evidence="1 2">LMG 31460</strain>
    </source>
</reference>
<organism evidence="1 2">
    <name type="scientific">Paenibacillus germinis</name>
    <dbReference type="NCBI Taxonomy" id="2654979"/>
    <lineage>
        <taxon>Bacteria</taxon>
        <taxon>Bacillati</taxon>
        <taxon>Bacillota</taxon>
        <taxon>Bacilli</taxon>
        <taxon>Bacillales</taxon>
        <taxon>Paenibacillaceae</taxon>
        <taxon>Paenibacillus</taxon>
    </lineage>
</organism>
<dbReference type="Proteomes" id="UP000658690">
    <property type="component" value="Unassembled WGS sequence"/>
</dbReference>
<evidence type="ECO:0000313" key="1">
    <source>
        <dbReference type="EMBL" id="NOU90578.1"/>
    </source>
</evidence>
<comment type="caution">
    <text evidence="1">The sequence shown here is derived from an EMBL/GenBank/DDBJ whole genome shotgun (WGS) entry which is preliminary data.</text>
</comment>
<evidence type="ECO:0000313" key="2">
    <source>
        <dbReference type="Proteomes" id="UP000658690"/>
    </source>
</evidence>
<sequence>MEKANEAKLHLTGLLYEDLYKDEKAIVETGDESPLNPIQGRGTYPVTARLASHRAGKLSPSIQKRLLVDETNQPFFGFDHM</sequence>
<name>A0ABX1ZF02_9BACL</name>
<dbReference type="EMBL" id="WHOC01000175">
    <property type="protein sequence ID" value="NOU90578.1"/>
    <property type="molecule type" value="Genomic_DNA"/>
</dbReference>
<proteinExistence type="predicted"/>
<dbReference type="RefSeq" id="WP_171693347.1">
    <property type="nucleotide sequence ID" value="NZ_WHOC01000175.1"/>
</dbReference>
<gene>
    <name evidence="1" type="ORF">GC102_33340</name>
</gene>
<protein>
    <submittedName>
        <fullName evidence="1">Uncharacterized protein</fullName>
    </submittedName>
</protein>